<evidence type="ECO:0000256" key="3">
    <source>
        <dbReference type="ARBA" id="ARBA00022833"/>
    </source>
</evidence>
<gene>
    <name evidence="8" type="ORF">CYLTODRAFT_389034</name>
</gene>
<name>A0A0D7BRA8_9AGAR</name>
<dbReference type="PROSITE" id="PS00973">
    <property type="entry name" value="USP_2"/>
    <property type="match status" value="1"/>
</dbReference>
<keyword evidence="9" id="KW-1185">Reference proteome</keyword>
<dbReference type="GO" id="GO:0005829">
    <property type="term" value="C:cytosol"/>
    <property type="evidence" value="ECO:0007669"/>
    <property type="project" value="TreeGrafter"/>
</dbReference>
<comment type="catalytic activity">
    <reaction evidence="5">
        <text>Thiol-dependent hydrolysis of ester, thioester, amide, peptide and isopeptide bonds formed by the C-terminal Gly of ubiquitin (a 76-residue protein attached to proteins as an intracellular targeting signal).</text>
        <dbReference type="EC" id="3.4.19.12"/>
    </reaction>
</comment>
<comment type="similarity">
    <text evidence="5">Belongs to the peptidase C19 family.</text>
</comment>
<keyword evidence="2 4" id="KW-0863">Zinc-finger</keyword>
<keyword evidence="3" id="KW-0862">Zinc</keyword>
<dbReference type="SUPFAM" id="SSF57850">
    <property type="entry name" value="RING/U-box"/>
    <property type="match status" value="1"/>
</dbReference>
<dbReference type="InterPro" id="IPR001607">
    <property type="entry name" value="Znf_UBP"/>
</dbReference>
<dbReference type="STRING" id="1314674.A0A0D7BRA8"/>
<dbReference type="GO" id="GO:0016579">
    <property type="term" value="P:protein deubiquitination"/>
    <property type="evidence" value="ECO:0007669"/>
    <property type="project" value="InterPro"/>
</dbReference>
<dbReference type="Gene3D" id="3.90.70.10">
    <property type="entry name" value="Cysteine proteinases"/>
    <property type="match status" value="1"/>
</dbReference>
<dbReference type="EC" id="3.4.19.12" evidence="5"/>
<dbReference type="InterPro" id="IPR013083">
    <property type="entry name" value="Znf_RING/FYVE/PHD"/>
</dbReference>
<dbReference type="Pfam" id="PF02148">
    <property type="entry name" value="zf-UBP"/>
    <property type="match status" value="1"/>
</dbReference>
<organism evidence="8 9">
    <name type="scientific">Cylindrobasidium torrendii FP15055 ss-10</name>
    <dbReference type="NCBI Taxonomy" id="1314674"/>
    <lineage>
        <taxon>Eukaryota</taxon>
        <taxon>Fungi</taxon>
        <taxon>Dikarya</taxon>
        <taxon>Basidiomycota</taxon>
        <taxon>Agaricomycotina</taxon>
        <taxon>Agaricomycetes</taxon>
        <taxon>Agaricomycetidae</taxon>
        <taxon>Agaricales</taxon>
        <taxon>Marasmiineae</taxon>
        <taxon>Physalacriaceae</taxon>
        <taxon>Cylindrobasidium</taxon>
    </lineage>
</organism>
<dbReference type="GO" id="GO:0008270">
    <property type="term" value="F:zinc ion binding"/>
    <property type="evidence" value="ECO:0007669"/>
    <property type="project" value="UniProtKB-KW"/>
</dbReference>
<evidence type="ECO:0000313" key="9">
    <source>
        <dbReference type="Proteomes" id="UP000054007"/>
    </source>
</evidence>
<dbReference type="PROSITE" id="PS50235">
    <property type="entry name" value="USP_3"/>
    <property type="match status" value="1"/>
</dbReference>
<protein>
    <recommendedName>
        <fullName evidence="5">Ubiquitin carboxyl-terminal hydrolase</fullName>
        <ecNumber evidence="5">3.4.19.12</ecNumber>
    </recommendedName>
</protein>
<dbReference type="PANTHER" id="PTHR24006:SF937">
    <property type="entry name" value="UBIQUITIN CARBOXYL-TERMINAL HYDROLASE"/>
    <property type="match status" value="1"/>
</dbReference>
<dbReference type="InterPro" id="IPR050164">
    <property type="entry name" value="Peptidase_C19"/>
</dbReference>
<dbReference type="PROSITE" id="PS50271">
    <property type="entry name" value="ZF_UBP"/>
    <property type="match status" value="1"/>
</dbReference>
<evidence type="ECO:0000256" key="2">
    <source>
        <dbReference type="ARBA" id="ARBA00022771"/>
    </source>
</evidence>
<dbReference type="EMBL" id="KN880446">
    <property type="protein sequence ID" value="KIY72161.1"/>
    <property type="molecule type" value="Genomic_DNA"/>
</dbReference>
<keyword evidence="5" id="KW-0378">Hydrolase</keyword>
<dbReference type="Proteomes" id="UP000054007">
    <property type="component" value="Unassembled WGS sequence"/>
</dbReference>
<dbReference type="InterPro" id="IPR001394">
    <property type="entry name" value="Peptidase_C19_UCH"/>
</dbReference>
<evidence type="ECO:0000256" key="1">
    <source>
        <dbReference type="ARBA" id="ARBA00022723"/>
    </source>
</evidence>
<dbReference type="OrthoDB" id="289038at2759"/>
<evidence type="ECO:0000259" key="6">
    <source>
        <dbReference type="PROSITE" id="PS50235"/>
    </source>
</evidence>
<reference evidence="8 9" key="1">
    <citation type="journal article" date="2015" name="Fungal Genet. Biol.">
        <title>Evolution of novel wood decay mechanisms in Agaricales revealed by the genome sequences of Fistulina hepatica and Cylindrobasidium torrendii.</title>
        <authorList>
            <person name="Floudas D."/>
            <person name="Held B.W."/>
            <person name="Riley R."/>
            <person name="Nagy L.G."/>
            <person name="Koehler G."/>
            <person name="Ransdell A.S."/>
            <person name="Younus H."/>
            <person name="Chow J."/>
            <person name="Chiniquy J."/>
            <person name="Lipzen A."/>
            <person name="Tritt A."/>
            <person name="Sun H."/>
            <person name="Haridas S."/>
            <person name="LaButti K."/>
            <person name="Ohm R.A."/>
            <person name="Kues U."/>
            <person name="Blanchette R.A."/>
            <person name="Grigoriev I.V."/>
            <person name="Minto R.E."/>
            <person name="Hibbett D.S."/>
        </authorList>
    </citation>
    <scope>NUCLEOTIDE SEQUENCE [LARGE SCALE GENOMIC DNA]</scope>
    <source>
        <strain evidence="8 9">FP15055 ss-10</strain>
    </source>
</reference>
<feature type="domain" description="USP" evidence="6">
    <location>
        <begin position="173"/>
        <end position="483"/>
    </location>
</feature>
<dbReference type="GO" id="GO:0005634">
    <property type="term" value="C:nucleus"/>
    <property type="evidence" value="ECO:0007669"/>
    <property type="project" value="TreeGrafter"/>
</dbReference>
<dbReference type="AlphaFoldDB" id="A0A0D7BRA8"/>
<dbReference type="Pfam" id="PF00443">
    <property type="entry name" value="UCH"/>
    <property type="match status" value="1"/>
</dbReference>
<sequence>MDEDAPDGLISTCSHVGEILVEGSPSMARYERVVSASVHLYKIVRVRPKRRKASVSVPVCGSCQQVITRPSVCFDCGFTACWGDHMLDHLDNTGHAFCVDVKSGQVYCDQCEDFIYHPMLDTIYLAATSKAEQKETPFKVSKKPIGPSEPWVPSLDEQLALAGGTPVPCQARKGLLNLGQTCFMNVVLQCLVHNPLIRNFFLSDQHNHHKCTNEDCSCCEMDKLIQEIYSENNDPYGPVSFLTTIWKKAPDLAGYSQHDAHELFLSVLNLLHGTSKGATNVSCNCIVHSTFAGQYQSDIKCERCGSISSATDPLFDVSLELKDETDLSGCLKRFTQSERLAAKDYACAKCAKSGKADASKRMSILKLPPVLTFQFKRYEQKTSDKTRKLDTQVRFPARLNMAPYTSVMKDNDKENVSNLGPQIMYEYDLFAVINHEGNMSTGHYTNYARFGDEWYRFDDDKVTVASLGACLASNPYMCFYVKRRLEYKAHARPSYVISKESEAARAQNEKERMKNQEIDDELLAVI</sequence>
<keyword evidence="5" id="KW-0788">Thiol protease</keyword>
<feature type="domain" description="UBP-type" evidence="7">
    <location>
        <begin position="35"/>
        <end position="142"/>
    </location>
</feature>
<evidence type="ECO:0000259" key="7">
    <source>
        <dbReference type="PROSITE" id="PS50271"/>
    </source>
</evidence>
<proteinExistence type="inferred from homology"/>
<dbReference type="PROSITE" id="PS00972">
    <property type="entry name" value="USP_1"/>
    <property type="match status" value="1"/>
</dbReference>
<evidence type="ECO:0000256" key="4">
    <source>
        <dbReference type="PROSITE-ProRule" id="PRU00502"/>
    </source>
</evidence>
<dbReference type="GO" id="GO:0004843">
    <property type="term" value="F:cysteine-type deubiquitinase activity"/>
    <property type="evidence" value="ECO:0007669"/>
    <property type="project" value="UniProtKB-UniRule"/>
</dbReference>
<keyword evidence="5" id="KW-0833">Ubl conjugation pathway</keyword>
<dbReference type="SUPFAM" id="SSF54001">
    <property type="entry name" value="Cysteine proteinases"/>
    <property type="match status" value="1"/>
</dbReference>
<dbReference type="GO" id="GO:0006508">
    <property type="term" value="P:proteolysis"/>
    <property type="evidence" value="ECO:0007669"/>
    <property type="project" value="UniProtKB-KW"/>
</dbReference>
<accession>A0A0D7BRA8</accession>
<evidence type="ECO:0000256" key="5">
    <source>
        <dbReference type="RuleBase" id="RU366025"/>
    </source>
</evidence>
<keyword evidence="5" id="KW-0645">Protease</keyword>
<dbReference type="InterPro" id="IPR028889">
    <property type="entry name" value="USP"/>
</dbReference>
<dbReference type="PANTHER" id="PTHR24006">
    <property type="entry name" value="UBIQUITIN CARBOXYL-TERMINAL HYDROLASE"/>
    <property type="match status" value="1"/>
</dbReference>
<dbReference type="InterPro" id="IPR018200">
    <property type="entry name" value="USP_CS"/>
</dbReference>
<dbReference type="Gene3D" id="3.30.40.10">
    <property type="entry name" value="Zinc/RING finger domain, C3HC4 (zinc finger)"/>
    <property type="match status" value="1"/>
</dbReference>
<evidence type="ECO:0000313" key="8">
    <source>
        <dbReference type="EMBL" id="KIY72161.1"/>
    </source>
</evidence>
<dbReference type="InterPro" id="IPR038765">
    <property type="entry name" value="Papain-like_cys_pep_sf"/>
</dbReference>
<keyword evidence="1" id="KW-0479">Metal-binding</keyword>